<proteinExistence type="predicted"/>
<dbReference type="Gene3D" id="3.30.70.1430">
    <property type="entry name" value="Multidrug efflux transporter AcrB pore domain"/>
    <property type="match status" value="2"/>
</dbReference>
<dbReference type="InterPro" id="IPR001036">
    <property type="entry name" value="Acrflvin-R"/>
</dbReference>
<feature type="transmembrane region" description="Helical" evidence="1">
    <location>
        <begin position="1030"/>
        <end position="1053"/>
    </location>
</feature>
<dbReference type="Gene3D" id="3.30.70.1440">
    <property type="entry name" value="Multidrug efflux transporter AcrB pore domain"/>
    <property type="match status" value="1"/>
</dbReference>
<dbReference type="SUPFAM" id="SSF82866">
    <property type="entry name" value="Multidrug efflux transporter AcrB transmembrane domain"/>
    <property type="match status" value="2"/>
</dbReference>
<dbReference type="EMBL" id="JABXXP010000132">
    <property type="protein sequence ID" value="NVN11195.1"/>
    <property type="molecule type" value="Genomic_DNA"/>
</dbReference>
<sequence length="1071" mass="114261">MWIVRIALSRPYTFIVLALLLSVLGPLAVLSMATDIFPAIDIPVISVIWTYGGMPPQDMSGRITSGFERACLVAVNDIDHIESQSLTGMAIVKLFFHRGANVDLSMSQATAVSQAWLKQLPPGITPPFILSYNASSVPIIQLALSSPTITEQGLFDLANNFVRTQLAGVAGASIPYPYGGRQRQIQIDLDQARMQERGVSAQDIVDTINAQNLIIPAGTEKIGEFEYNVRLNGSPLTAQAMNDLPIAAIGGTILLLHDVAHVRDGSAPQTNIVRVDGRHASLMTIQKTGNASTLDIISQIKGRLPQVRAASPPALRIDPIGDQSVFVRAAIDGVVREALVAATLTGLMILLFLGSWRSTLIITISIPLSILSSLIALYALGQTINIMTLGGLALAVGILVDDATVAIENINAHLEAGAEVEPAILAGAQEIAVPAFVATLCICIVFAPMFFLGGVARFLFVPLAEAICFAMLASYLLSRTLVPTLAKYWLRRHAGQDGNAAPRNPLVRLQRAFERGFTGARDRYRTALEAAMARRRAFVPLFLGGVVLSLLLLFPWLGRDFFPSVDSGQIRLHVRAHAGLRVEETARLCDQVEDAVRTVIPARAIASLVDNIGLPVSGINMTYSTSAPTTAADADILITLKDGHDPTADYVRRLRLLLPARFPGVGFAFLPADIVTQILNFGTPAPIDVQVSGFNLAADNRYAQGLLRAIRRVPGIADARIQQDYDNPEFDVQVDRSRARDIGLTQRDVANALLAALSGTFQINPSFWLDPGNGVSYPLVAQTPQYQLDSLDALRNIPLTALSPAAPGGARQSPQQGPQQILGAVGTITRNVGPSVETHYNVAPTVDIYATTQDRDLGAVAADIDRIVARARPALPRGSRVAVRGQVETMTESFTALFAGLGFATLLVYLLIVVNFQSWTDAFIIITALPAALAGIVWMLFLTHTRLSVPALTGAIMSIGVATANSILVVSFAREQMRQAGADARRAATEAGFTRFRPVLMTALAMMIGMVPMALGLGEGGEQNAPLGRAVIGGLLFATVATLIFVPVVFALVHGRGTPSGTLAGAPADRA</sequence>
<name>A0A7Y7IVN0_9PROT</name>
<feature type="transmembrane region" description="Helical" evidence="1">
    <location>
        <begin position="537"/>
        <end position="557"/>
    </location>
</feature>
<dbReference type="AlphaFoldDB" id="A0A7Y7IVN0"/>
<dbReference type="SUPFAM" id="SSF82714">
    <property type="entry name" value="Multidrug efflux transporter AcrB TolC docking domain, DN and DC subdomains"/>
    <property type="match status" value="2"/>
</dbReference>
<accession>A0A7Y7IVN0</accession>
<dbReference type="PRINTS" id="PR00702">
    <property type="entry name" value="ACRIFLAVINRP"/>
</dbReference>
<evidence type="ECO:0000313" key="2">
    <source>
        <dbReference type="EMBL" id="NVN11195.1"/>
    </source>
</evidence>
<dbReference type="InterPro" id="IPR027463">
    <property type="entry name" value="AcrB_DN_DC_subdom"/>
</dbReference>
<dbReference type="Gene3D" id="3.30.70.1320">
    <property type="entry name" value="Multidrug efflux transporter AcrB pore domain like"/>
    <property type="match status" value="1"/>
</dbReference>
<dbReference type="SUPFAM" id="SSF82693">
    <property type="entry name" value="Multidrug efflux transporter AcrB pore domain, PN1, PN2, PC1 and PC2 subdomains"/>
    <property type="match status" value="2"/>
</dbReference>
<keyword evidence="1" id="KW-0472">Membrane</keyword>
<feature type="transmembrane region" description="Helical" evidence="1">
    <location>
        <begin position="360"/>
        <end position="380"/>
    </location>
</feature>
<dbReference type="Pfam" id="PF00873">
    <property type="entry name" value="ACR_tran"/>
    <property type="match status" value="1"/>
</dbReference>
<dbReference type="Gene3D" id="3.30.2090.10">
    <property type="entry name" value="Multidrug efflux transporter AcrB TolC docking domain, DN and DC subdomains"/>
    <property type="match status" value="2"/>
</dbReference>
<feature type="non-terminal residue" evidence="2">
    <location>
        <position position="1071"/>
    </location>
</feature>
<keyword evidence="1" id="KW-0812">Transmembrane</keyword>
<feature type="transmembrane region" description="Helical" evidence="1">
    <location>
        <begin position="458"/>
        <end position="477"/>
    </location>
</feature>
<feature type="transmembrane region" description="Helical" evidence="1">
    <location>
        <begin position="947"/>
        <end position="970"/>
    </location>
</feature>
<reference evidence="2 3" key="1">
    <citation type="submission" date="2020-06" db="EMBL/GenBank/DDBJ databases">
        <title>Description of novel acetic acid bacteria.</title>
        <authorList>
            <person name="Sombolestani A."/>
        </authorList>
    </citation>
    <scope>NUCLEOTIDE SEQUENCE [LARGE SCALE GENOMIC DNA]</scope>
    <source>
        <strain evidence="2 3">LMG 31431</strain>
    </source>
</reference>
<protein>
    <submittedName>
        <fullName evidence="2">Efflux RND transporter permease subunit</fullName>
    </submittedName>
</protein>
<evidence type="ECO:0000256" key="1">
    <source>
        <dbReference type="SAM" id="Phobius"/>
    </source>
</evidence>
<organism evidence="2 3">
    <name type="scientific">Nguyenibacter vanlangensis</name>
    <dbReference type="NCBI Taxonomy" id="1216886"/>
    <lineage>
        <taxon>Bacteria</taxon>
        <taxon>Pseudomonadati</taxon>
        <taxon>Pseudomonadota</taxon>
        <taxon>Alphaproteobacteria</taxon>
        <taxon>Acetobacterales</taxon>
        <taxon>Acetobacteraceae</taxon>
        <taxon>Nguyenibacter</taxon>
    </lineage>
</organism>
<evidence type="ECO:0000313" key="3">
    <source>
        <dbReference type="Proteomes" id="UP000534870"/>
    </source>
</evidence>
<dbReference type="RefSeq" id="WP_176639932.1">
    <property type="nucleotide sequence ID" value="NZ_JABXXP010000132.1"/>
</dbReference>
<dbReference type="Proteomes" id="UP000534870">
    <property type="component" value="Unassembled WGS sequence"/>
</dbReference>
<comment type="caution">
    <text evidence="2">The sequence shown here is derived from an EMBL/GenBank/DDBJ whole genome shotgun (WGS) entry which is preliminary data.</text>
</comment>
<feature type="transmembrane region" description="Helical" evidence="1">
    <location>
        <begin position="999"/>
        <end position="1018"/>
    </location>
</feature>
<feature type="transmembrane region" description="Helical" evidence="1">
    <location>
        <begin position="431"/>
        <end position="452"/>
    </location>
</feature>
<dbReference type="PANTHER" id="PTHR32063">
    <property type="match status" value="1"/>
</dbReference>
<gene>
    <name evidence="2" type="ORF">HUK84_08585</name>
</gene>
<keyword evidence="1" id="KW-1133">Transmembrane helix</keyword>
<dbReference type="GO" id="GO:0005886">
    <property type="term" value="C:plasma membrane"/>
    <property type="evidence" value="ECO:0007669"/>
    <property type="project" value="TreeGrafter"/>
</dbReference>
<feature type="transmembrane region" description="Helical" evidence="1">
    <location>
        <begin position="923"/>
        <end position="941"/>
    </location>
</feature>
<dbReference type="PANTHER" id="PTHR32063:SF8">
    <property type="entry name" value="CATION EFFLUX PROTEIN"/>
    <property type="match status" value="1"/>
</dbReference>
<dbReference type="GO" id="GO:0042910">
    <property type="term" value="F:xenobiotic transmembrane transporter activity"/>
    <property type="evidence" value="ECO:0007669"/>
    <property type="project" value="TreeGrafter"/>
</dbReference>
<feature type="transmembrane region" description="Helical" evidence="1">
    <location>
        <begin position="894"/>
        <end position="916"/>
    </location>
</feature>
<dbReference type="Gene3D" id="1.20.1640.10">
    <property type="entry name" value="Multidrug efflux transporter AcrB transmembrane domain"/>
    <property type="match status" value="2"/>
</dbReference>